<dbReference type="STRING" id="656061.D5GNM6"/>
<protein>
    <submittedName>
        <fullName evidence="5">(Perigord truffle) hypothetical protein</fullName>
    </submittedName>
</protein>
<evidence type="ECO:0000256" key="4">
    <source>
        <dbReference type="PIRSR" id="PIRSR606689-2"/>
    </source>
</evidence>
<keyword evidence="1 3" id="KW-0547">Nucleotide-binding</keyword>
<name>D5GNM6_TUBMM</name>
<dbReference type="KEGG" id="tml:GSTUM_00011375001"/>
<dbReference type="GO" id="GO:0005525">
    <property type="term" value="F:GTP binding"/>
    <property type="evidence" value="ECO:0007669"/>
    <property type="project" value="UniProtKB-KW"/>
</dbReference>
<gene>
    <name evidence="5" type="ORF">GSTUM_00011375001</name>
</gene>
<dbReference type="InterPro" id="IPR027417">
    <property type="entry name" value="P-loop_NTPase"/>
</dbReference>
<keyword evidence="6" id="KW-1185">Reference proteome</keyword>
<reference evidence="5 6" key="1">
    <citation type="journal article" date="2010" name="Nature">
        <title>Perigord black truffle genome uncovers evolutionary origins and mechanisms of symbiosis.</title>
        <authorList>
            <person name="Martin F."/>
            <person name="Kohler A."/>
            <person name="Murat C."/>
            <person name="Balestrini R."/>
            <person name="Coutinho P.M."/>
            <person name="Jaillon O."/>
            <person name="Montanini B."/>
            <person name="Morin E."/>
            <person name="Noel B."/>
            <person name="Percudani R."/>
            <person name="Porcel B."/>
            <person name="Rubini A."/>
            <person name="Amicucci A."/>
            <person name="Amselem J."/>
            <person name="Anthouard V."/>
            <person name="Arcioni S."/>
            <person name="Artiguenave F."/>
            <person name="Aury J.M."/>
            <person name="Ballario P."/>
            <person name="Bolchi A."/>
            <person name="Brenna A."/>
            <person name="Brun A."/>
            <person name="Buee M."/>
            <person name="Cantarel B."/>
            <person name="Chevalier G."/>
            <person name="Couloux A."/>
            <person name="Da Silva C."/>
            <person name="Denoeud F."/>
            <person name="Duplessis S."/>
            <person name="Ghignone S."/>
            <person name="Hilselberger B."/>
            <person name="Iotti M."/>
            <person name="Marcais B."/>
            <person name="Mello A."/>
            <person name="Miranda M."/>
            <person name="Pacioni G."/>
            <person name="Quesneville H."/>
            <person name="Riccioni C."/>
            <person name="Ruotolo R."/>
            <person name="Splivallo R."/>
            <person name="Stocchi V."/>
            <person name="Tisserant E."/>
            <person name="Viscomi A.R."/>
            <person name="Zambonelli A."/>
            <person name="Zampieri E."/>
            <person name="Henrissat B."/>
            <person name="Lebrun M.H."/>
            <person name="Paolocci F."/>
            <person name="Bonfante P."/>
            <person name="Ottonello S."/>
            <person name="Wincker P."/>
        </authorList>
    </citation>
    <scope>NUCLEOTIDE SEQUENCE [LARGE SCALE GENOMIC DNA]</scope>
    <source>
        <strain evidence="5 6">Mel28</strain>
    </source>
</reference>
<feature type="binding site" evidence="4">
    <location>
        <position position="51"/>
    </location>
    <ligand>
        <name>Mg(2+)</name>
        <dbReference type="ChEBI" id="CHEBI:18420"/>
    </ligand>
</feature>
<organism evidence="5 6">
    <name type="scientific">Tuber melanosporum (strain Mel28)</name>
    <name type="common">Perigord black truffle</name>
    <dbReference type="NCBI Taxonomy" id="656061"/>
    <lineage>
        <taxon>Eukaryota</taxon>
        <taxon>Fungi</taxon>
        <taxon>Dikarya</taxon>
        <taxon>Ascomycota</taxon>
        <taxon>Pezizomycotina</taxon>
        <taxon>Pezizomycetes</taxon>
        <taxon>Pezizales</taxon>
        <taxon>Tuberaceae</taxon>
        <taxon>Tuber</taxon>
    </lineage>
</organism>
<keyword evidence="4" id="KW-0479">Metal-binding</keyword>
<dbReference type="HOGENOM" id="CLU_1176162_0_0_1"/>
<dbReference type="InterPro" id="IPR006689">
    <property type="entry name" value="Small_GTPase_ARF/SAR"/>
</dbReference>
<evidence type="ECO:0000256" key="3">
    <source>
        <dbReference type="PIRSR" id="PIRSR606689-1"/>
    </source>
</evidence>
<sequence>MKFFKYSTCPCRRESGKSSCVSAISIPTAAPPTAPTGSRCFILGLSGAGKSTFLCRIKTGKFQETQPTEDYDVQEIPFSNQTINFTEIARSDRRNFRLQFPHLTPLSPIALLFFIDVSRGDPGVIMESLEELVYALEYVRSRECQVRYLGIVLNKQDLLGDRWRGPLQVVEGVICETMEGLLPWQQVKQDAQELVVPLRWELFGDGVSMKTGAGVERILRSVGAGIMTKEEAQGEK</sequence>
<dbReference type="GO" id="GO:0046872">
    <property type="term" value="F:metal ion binding"/>
    <property type="evidence" value="ECO:0007669"/>
    <property type="project" value="UniProtKB-KW"/>
</dbReference>
<evidence type="ECO:0000313" key="6">
    <source>
        <dbReference type="Proteomes" id="UP000006911"/>
    </source>
</evidence>
<accession>D5GNM6</accession>
<dbReference type="EMBL" id="FN430366">
    <property type="protein sequence ID" value="CAZ86119.1"/>
    <property type="molecule type" value="Genomic_DNA"/>
</dbReference>
<dbReference type="Gene3D" id="3.40.50.300">
    <property type="entry name" value="P-loop containing nucleotide triphosphate hydrolases"/>
    <property type="match status" value="1"/>
</dbReference>
<evidence type="ECO:0000256" key="2">
    <source>
        <dbReference type="ARBA" id="ARBA00023134"/>
    </source>
</evidence>
<dbReference type="Proteomes" id="UP000006911">
    <property type="component" value="Unassembled WGS sequence"/>
</dbReference>
<evidence type="ECO:0000256" key="1">
    <source>
        <dbReference type="ARBA" id="ARBA00022741"/>
    </source>
</evidence>
<dbReference type="AlphaFoldDB" id="D5GNM6"/>
<feature type="binding site" evidence="3">
    <location>
        <begin position="44"/>
        <end position="51"/>
    </location>
    <ligand>
        <name>GTP</name>
        <dbReference type="ChEBI" id="CHEBI:37565"/>
    </ligand>
</feature>
<proteinExistence type="predicted"/>
<dbReference type="GO" id="GO:0003924">
    <property type="term" value="F:GTPase activity"/>
    <property type="evidence" value="ECO:0007669"/>
    <property type="project" value="InterPro"/>
</dbReference>
<dbReference type="InParanoid" id="D5GNM6"/>
<keyword evidence="2 3" id="KW-0342">GTP-binding</keyword>
<evidence type="ECO:0000313" key="5">
    <source>
        <dbReference type="EMBL" id="CAZ86119.1"/>
    </source>
</evidence>
<dbReference type="GeneID" id="9186195"/>
<dbReference type="OMA" id="MEMIMKE"/>
<keyword evidence="4" id="KW-0460">Magnesium</keyword>
<dbReference type="SUPFAM" id="SSF52540">
    <property type="entry name" value="P-loop containing nucleoside triphosphate hydrolases"/>
    <property type="match status" value="1"/>
</dbReference>
<dbReference type="RefSeq" id="XP_002841928.1">
    <property type="nucleotide sequence ID" value="XM_002841882.1"/>
</dbReference>
<dbReference type="Pfam" id="PF00025">
    <property type="entry name" value="Arf"/>
    <property type="match status" value="1"/>
</dbReference>
<feature type="binding site" evidence="4">
    <location>
        <position position="68"/>
    </location>
    <ligand>
        <name>Mg(2+)</name>
        <dbReference type="ChEBI" id="CHEBI:18420"/>
    </ligand>
</feature>
<feature type="binding site" evidence="3">
    <location>
        <begin position="154"/>
        <end position="157"/>
    </location>
    <ligand>
        <name>GTP</name>
        <dbReference type="ChEBI" id="CHEBI:37565"/>
    </ligand>
</feature>